<reference evidence="1 2" key="1">
    <citation type="journal article" date="2019" name="Commun. Biol.">
        <title>The bagworm genome reveals a unique fibroin gene that provides high tensile strength.</title>
        <authorList>
            <person name="Kono N."/>
            <person name="Nakamura H."/>
            <person name="Ohtoshi R."/>
            <person name="Tomita M."/>
            <person name="Numata K."/>
            <person name="Arakawa K."/>
        </authorList>
    </citation>
    <scope>NUCLEOTIDE SEQUENCE [LARGE SCALE GENOMIC DNA]</scope>
</reference>
<keyword evidence="2" id="KW-1185">Reference proteome</keyword>
<evidence type="ECO:0000313" key="2">
    <source>
        <dbReference type="Proteomes" id="UP000299102"/>
    </source>
</evidence>
<dbReference type="Proteomes" id="UP000299102">
    <property type="component" value="Unassembled WGS sequence"/>
</dbReference>
<name>A0A4C1ZN99_EUMVA</name>
<dbReference type="EMBL" id="BGZK01001926">
    <property type="protein sequence ID" value="GBP88369.1"/>
    <property type="molecule type" value="Genomic_DNA"/>
</dbReference>
<accession>A0A4C1ZN99</accession>
<sequence>MEGCPPGRNPQIEKGRLYPYKVLQVNSPCFGLRKDHRNTPGESITMARTTVDKRQYGFVRRRGTEDALCDPATSKRGERAKEFNENL</sequence>
<organism evidence="1 2">
    <name type="scientific">Eumeta variegata</name>
    <name type="common">Bagworm moth</name>
    <name type="synonym">Eumeta japonica</name>
    <dbReference type="NCBI Taxonomy" id="151549"/>
    <lineage>
        <taxon>Eukaryota</taxon>
        <taxon>Metazoa</taxon>
        <taxon>Ecdysozoa</taxon>
        <taxon>Arthropoda</taxon>
        <taxon>Hexapoda</taxon>
        <taxon>Insecta</taxon>
        <taxon>Pterygota</taxon>
        <taxon>Neoptera</taxon>
        <taxon>Endopterygota</taxon>
        <taxon>Lepidoptera</taxon>
        <taxon>Glossata</taxon>
        <taxon>Ditrysia</taxon>
        <taxon>Tineoidea</taxon>
        <taxon>Psychidae</taxon>
        <taxon>Oiketicinae</taxon>
        <taxon>Eumeta</taxon>
    </lineage>
</organism>
<protein>
    <submittedName>
        <fullName evidence="1">Uncharacterized protein</fullName>
    </submittedName>
</protein>
<comment type="caution">
    <text evidence="1">The sequence shown here is derived from an EMBL/GenBank/DDBJ whole genome shotgun (WGS) entry which is preliminary data.</text>
</comment>
<gene>
    <name evidence="1" type="ORF">EVAR_52674_1</name>
</gene>
<proteinExistence type="predicted"/>
<evidence type="ECO:0000313" key="1">
    <source>
        <dbReference type="EMBL" id="GBP88369.1"/>
    </source>
</evidence>
<dbReference type="AlphaFoldDB" id="A0A4C1ZN99"/>